<dbReference type="SUPFAM" id="SSF52540">
    <property type="entry name" value="P-loop containing nucleoside triphosphate hydrolases"/>
    <property type="match status" value="1"/>
</dbReference>
<proteinExistence type="predicted"/>
<dbReference type="GO" id="GO:0016301">
    <property type="term" value="F:kinase activity"/>
    <property type="evidence" value="ECO:0007669"/>
    <property type="project" value="UniProtKB-KW"/>
</dbReference>
<keyword evidence="3" id="KW-1185">Reference proteome</keyword>
<keyword evidence="2" id="KW-0418">Kinase</keyword>
<dbReference type="RefSeq" id="WP_375558075.1">
    <property type="nucleotide sequence ID" value="NZ_JBBVGT010000003.1"/>
</dbReference>
<evidence type="ECO:0000313" key="3">
    <source>
        <dbReference type="Proteomes" id="UP001580928"/>
    </source>
</evidence>
<dbReference type="InterPro" id="IPR027417">
    <property type="entry name" value="P-loop_NTPase"/>
</dbReference>
<dbReference type="PANTHER" id="PTHR10285">
    <property type="entry name" value="URIDINE KINASE"/>
    <property type="match status" value="1"/>
</dbReference>
<comment type="caution">
    <text evidence="2">The sequence shown here is derived from an EMBL/GenBank/DDBJ whole genome shotgun (WGS) entry which is preliminary data.</text>
</comment>
<reference evidence="2 3" key="1">
    <citation type="submission" date="2024-04" db="EMBL/GenBank/DDBJ databases">
        <title>Albibacterium profundi sp. nov., isolated from sediment of the Challenger Deep of Mariana Trench.</title>
        <authorList>
            <person name="Wang Y."/>
        </authorList>
    </citation>
    <scope>NUCLEOTIDE SEQUENCE [LARGE SCALE GENOMIC DNA]</scope>
    <source>
        <strain evidence="2 3">RHL897</strain>
    </source>
</reference>
<dbReference type="Pfam" id="PF00485">
    <property type="entry name" value="PRK"/>
    <property type="match status" value="1"/>
</dbReference>
<dbReference type="Proteomes" id="UP001580928">
    <property type="component" value="Unassembled WGS sequence"/>
</dbReference>
<dbReference type="PRINTS" id="PR00988">
    <property type="entry name" value="URIDINKINASE"/>
</dbReference>
<accession>A0ABV5CG49</accession>
<dbReference type="InterPro" id="IPR006083">
    <property type="entry name" value="PRK/URK"/>
</dbReference>
<evidence type="ECO:0000259" key="1">
    <source>
        <dbReference type="Pfam" id="PF00485"/>
    </source>
</evidence>
<dbReference type="Gene3D" id="3.40.50.300">
    <property type="entry name" value="P-loop containing nucleotide triphosphate hydrolases"/>
    <property type="match status" value="1"/>
</dbReference>
<keyword evidence="2" id="KW-0808">Transferase</keyword>
<feature type="domain" description="Phosphoribulokinase/uridine kinase" evidence="1">
    <location>
        <begin position="10"/>
        <end position="194"/>
    </location>
</feature>
<sequence>MTRPLNKPYIIGVAGSSGSGKTEFLTSFSSNFNPGEIAVISQDDYYVRIQGLTKEENKLYNFDLPTAIDRQAFHQDIVSLINGKSITKEEYTFNNPNRESRTLNIEPAPILLIEGLFIYYFEEINELLDHRLFLHANNEIALERRIKRDAVERGYNKEDVTYKWHNHVVPAYEQYLEPYKAICNQIIENNSQKLTDIQQSAKDISSYLRQFFF</sequence>
<evidence type="ECO:0000313" key="2">
    <source>
        <dbReference type="EMBL" id="MFB5946546.1"/>
    </source>
</evidence>
<organism evidence="2 3">
    <name type="scientific">Albibacterium profundi</name>
    <dbReference type="NCBI Taxonomy" id="3134906"/>
    <lineage>
        <taxon>Bacteria</taxon>
        <taxon>Pseudomonadati</taxon>
        <taxon>Bacteroidota</taxon>
        <taxon>Sphingobacteriia</taxon>
        <taxon>Sphingobacteriales</taxon>
        <taxon>Sphingobacteriaceae</taxon>
        <taxon>Albibacterium</taxon>
    </lineage>
</organism>
<name>A0ABV5CG49_9SPHI</name>
<gene>
    <name evidence="2" type="ORF">WKR92_11955</name>
</gene>
<protein>
    <submittedName>
        <fullName evidence="2">Uridine kinase</fullName>
    </submittedName>
</protein>
<dbReference type="EMBL" id="JBBVGT010000003">
    <property type="protein sequence ID" value="MFB5946546.1"/>
    <property type="molecule type" value="Genomic_DNA"/>
</dbReference>